<protein>
    <recommendedName>
        <fullName evidence="3">histidine kinase</fullName>
        <ecNumber evidence="3">2.7.13.3</ecNumber>
    </recommendedName>
</protein>
<dbReference type="InterPro" id="IPR010559">
    <property type="entry name" value="Sig_transdc_His_kin_internal"/>
</dbReference>
<evidence type="ECO:0000259" key="15">
    <source>
        <dbReference type="PROSITE" id="PS50885"/>
    </source>
</evidence>
<evidence type="ECO:0000259" key="14">
    <source>
        <dbReference type="PROSITE" id="PS50109"/>
    </source>
</evidence>
<keyword evidence="13" id="KW-0812">Transmembrane</keyword>
<keyword evidence="12" id="KW-0175">Coiled coil</keyword>
<dbReference type="CDD" id="cd06225">
    <property type="entry name" value="HAMP"/>
    <property type="match status" value="1"/>
</dbReference>
<keyword evidence="13" id="KW-1133">Transmembrane helix</keyword>
<organism evidence="16 17">
    <name type="scientific">Paenibacillus glycinis</name>
    <dbReference type="NCBI Taxonomy" id="2697035"/>
    <lineage>
        <taxon>Bacteria</taxon>
        <taxon>Bacillati</taxon>
        <taxon>Bacillota</taxon>
        <taxon>Bacilli</taxon>
        <taxon>Bacillales</taxon>
        <taxon>Paenibacillaceae</taxon>
        <taxon>Paenibacillus</taxon>
    </lineage>
</organism>
<dbReference type="Gene3D" id="6.10.340.10">
    <property type="match status" value="1"/>
</dbReference>
<evidence type="ECO:0000313" key="17">
    <source>
        <dbReference type="Proteomes" id="UP000665561"/>
    </source>
</evidence>
<dbReference type="InterPro" id="IPR036890">
    <property type="entry name" value="HATPase_C_sf"/>
</dbReference>
<dbReference type="InterPro" id="IPR003660">
    <property type="entry name" value="HAMP_dom"/>
</dbReference>
<dbReference type="SUPFAM" id="SSF158472">
    <property type="entry name" value="HAMP domain-like"/>
    <property type="match status" value="1"/>
</dbReference>
<sequence>MIAGYWNRIRLLQKLILIVILFLIFPVLVIGYVLFSASLSLAQKEGRDMLEKVAYQLNENIEYRIIGYQNTLMQLSLDSGITTTLTQSYQSLGEEVMGLQQINSAVSRIRSYFPMKSVRFYKSNPTLHEDGGTVLNMERADKQAWYADMKDENRSFYWYFNWKKDHSEPSLFLSKWLVDYLSNEKYGIIHVEVTNRALFDQITNPLAQKKGGFVVLDNQGKVLANEIDSAGVGEGGGDVAQYPYLKKVYEAKQGWYSTKINGLQSLVVYETNRLDWKVVTIVSQEELWQKLQLVKKAAIAVSMLFVVLTVTVLAGFGLRTTKRLNFLVRSMRRVRSGDMGLTIKVHSKDELADLEEEFNAMSIRLDQSLREMSEARSRAETEKLNLLQAQINPHFLYNTLALVKSMAMDVGSSEISGTVDALAKFFRLALNRGGDILPFKEELEHVKAYLDIHESRYPGRLIVAFDVEEATLSCDIVKITLQPIVENALLHAFVHTGGRGRLSITASMRQDTLCITIADNGSGISQEQLGHLLENAYGASERGGFGMYNVNERLKRHYGESYQLLIRSAPGEGTTVQLFIPQKNGLIATAG</sequence>
<dbReference type="PROSITE" id="PS50109">
    <property type="entry name" value="HIS_KIN"/>
    <property type="match status" value="1"/>
</dbReference>
<dbReference type="SMART" id="SM00304">
    <property type="entry name" value="HAMP"/>
    <property type="match status" value="1"/>
</dbReference>
<dbReference type="InterPro" id="IPR004358">
    <property type="entry name" value="Sig_transdc_His_kin-like_C"/>
</dbReference>
<keyword evidence="9" id="KW-0067">ATP-binding</keyword>
<evidence type="ECO:0000256" key="13">
    <source>
        <dbReference type="SAM" id="Phobius"/>
    </source>
</evidence>
<dbReference type="RefSeq" id="WP_161746411.1">
    <property type="nucleotide sequence ID" value="NZ_JAAAMV010000027.1"/>
</dbReference>
<proteinExistence type="predicted"/>
<comment type="catalytic activity">
    <reaction evidence="1">
        <text>ATP + protein L-histidine = ADP + protein N-phospho-L-histidine.</text>
        <dbReference type="EC" id="2.7.13.3"/>
    </reaction>
</comment>
<dbReference type="PROSITE" id="PS50885">
    <property type="entry name" value="HAMP"/>
    <property type="match status" value="1"/>
</dbReference>
<comment type="caution">
    <text evidence="16">The sequence shown here is derived from an EMBL/GenBank/DDBJ whole genome shotgun (WGS) entry which is preliminary data.</text>
</comment>
<evidence type="ECO:0000256" key="1">
    <source>
        <dbReference type="ARBA" id="ARBA00000085"/>
    </source>
</evidence>
<gene>
    <name evidence="16" type="ORF">GT019_26240</name>
</gene>
<dbReference type="EMBL" id="JAAAMV010000027">
    <property type="protein sequence ID" value="NBD27387.1"/>
    <property type="molecule type" value="Genomic_DNA"/>
</dbReference>
<keyword evidence="4" id="KW-1003">Cell membrane</keyword>
<reference evidence="16 17" key="1">
    <citation type="submission" date="2020-01" db="EMBL/GenBank/DDBJ databases">
        <title>Paenibacillus soybeanensis sp. nov. isolated from the nodules of soybean (Glycine max(L.) Merr).</title>
        <authorList>
            <person name="Wang H."/>
        </authorList>
    </citation>
    <scope>NUCLEOTIDE SEQUENCE [LARGE SCALE GENOMIC DNA]</scope>
    <source>
        <strain evidence="16 17">T1</strain>
    </source>
</reference>
<comment type="subcellular location">
    <subcellularLocation>
        <location evidence="2">Cell membrane</location>
        <topology evidence="2">Multi-pass membrane protein</topology>
    </subcellularLocation>
</comment>
<evidence type="ECO:0000256" key="6">
    <source>
        <dbReference type="ARBA" id="ARBA00022679"/>
    </source>
</evidence>
<feature type="transmembrane region" description="Helical" evidence="13">
    <location>
        <begin position="15"/>
        <end position="42"/>
    </location>
</feature>
<dbReference type="Pfam" id="PF06580">
    <property type="entry name" value="His_kinase"/>
    <property type="match status" value="1"/>
</dbReference>
<keyword evidence="10" id="KW-0902">Two-component regulatory system</keyword>
<accession>A0ABW9XYU0</accession>
<evidence type="ECO:0000256" key="12">
    <source>
        <dbReference type="SAM" id="Coils"/>
    </source>
</evidence>
<dbReference type="PANTHER" id="PTHR34220">
    <property type="entry name" value="SENSOR HISTIDINE KINASE YPDA"/>
    <property type="match status" value="1"/>
</dbReference>
<dbReference type="InterPro" id="IPR005467">
    <property type="entry name" value="His_kinase_dom"/>
</dbReference>
<evidence type="ECO:0000256" key="3">
    <source>
        <dbReference type="ARBA" id="ARBA00012438"/>
    </source>
</evidence>
<keyword evidence="11 13" id="KW-0472">Membrane</keyword>
<evidence type="ECO:0000256" key="7">
    <source>
        <dbReference type="ARBA" id="ARBA00022741"/>
    </source>
</evidence>
<feature type="domain" description="HAMP" evidence="15">
    <location>
        <begin position="318"/>
        <end position="370"/>
    </location>
</feature>
<feature type="domain" description="Histidine kinase" evidence="14">
    <location>
        <begin position="481"/>
        <end position="584"/>
    </location>
</feature>
<evidence type="ECO:0000313" key="16">
    <source>
        <dbReference type="EMBL" id="NBD27387.1"/>
    </source>
</evidence>
<dbReference type="InterPro" id="IPR003594">
    <property type="entry name" value="HATPase_dom"/>
</dbReference>
<evidence type="ECO:0000256" key="8">
    <source>
        <dbReference type="ARBA" id="ARBA00022777"/>
    </source>
</evidence>
<dbReference type="PRINTS" id="PR00344">
    <property type="entry name" value="BCTRLSENSOR"/>
</dbReference>
<dbReference type="Gene3D" id="3.30.565.10">
    <property type="entry name" value="Histidine kinase-like ATPase, C-terminal domain"/>
    <property type="match status" value="1"/>
</dbReference>
<dbReference type="SMART" id="SM00387">
    <property type="entry name" value="HATPase_c"/>
    <property type="match status" value="1"/>
</dbReference>
<feature type="transmembrane region" description="Helical" evidence="13">
    <location>
        <begin position="297"/>
        <end position="318"/>
    </location>
</feature>
<evidence type="ECO:0000256" key="4">
    <source>
        <dbReference type="ARBA" id="ARBA00022475"/>
    </source>
</evidence>
<dbReference type="Pfam" id="PF00672">
    <property type="entry name" value="HAMP"/>
    <property type="match status" value="1"/>
</dbReference>
<keyword evidence="6" id="KW-0808">Transferase</keyword>
<evidence type="ECO:0000256" key="11">
    <source>
        <dbReference type="ARBA" id="ARBA00023136"/>
    </source>
</evidence>
<name>A0ABW9XYU0_9BACL</name>
<dbReference type="SUPFAM" id="SSF55874">
    <property type="entry name" value="ATPase domain of HSP90 chaperone/DNA topoisomerase II/histidine kinase"/>
    <property type="match status" value="1"/>
</dbReference>
<feature type="coiled-coil region" evidence="12">
    <location>
        <begin position="351"/>
        <end position="389"/>
    </location>
</feature>
<evidence type="ECO:0000256" key="9">
    <source>
        <dbReference type="ARBA" id="ARBA00022840"/>
    </source>
</evidence>
<dbReference type="EC" id="2.7.13.3" evidence="3"/>
<dbReference type="InterPro" id="IPR050640">
    <property type="entry name" value="Bact_2-comp_sensor_kinase"/>
</dbReference>
<dbReference type="PANTHER" id="PTHR34220:SF7">
    <property type="entry name" value="SENSOR HISTIDINE KINASE YPDA"/>
    <property type="match status" value="1"/>
</dbReference>
<keyword evidence="5" id="KW-0597">Phosphoprotein</keyword>
<keyword evidence="17" id="KW-1185">Reference proteome</keyword>
<keyword evidence="7" id="KW-0547">Nucleotide-binding</keyword>
<evidence type="ECO:0000256" key="5">
    <source>
        <dbReference type="ARBA" id="ARBA00022553"/>
    </source>
</evidence>
<keyword evidence="8" id="KW-0418">Kinase</keyword>
<dbReference type="Pfam" id="PF02518">
    <property type="entry name" value="HATPase_c"/>
    <property type="match status" value="1"/>
</dbReference>
<evidence type="ECO:0000256" key="10">
    <source>
        <dbReference type="ARBA" id="ARBA00023012"/>
    </source>
</evidence>
<dbReference type="Proteomes" id="UP000665561">
    <property type="component" value="Unassembled WGS sequence"/>
</dbReference>
<evidence type="ECO:0000256" key="2">
    <source>
        <dbReference type="ARBA" id="ARBA00004651"/>
    </source>
</evidence>